<evidence type="ECO:0000313" key="3">
    <source>
        <dbReference type="Proteomes" id="UP000248349"/>
    </source>
</evidence>
<keyword evidence="3" id="KW-1185">Reference proteome</keyword>
<feature type="chain" id="PRO_5016420060" evidence="1">
    <location>
        <begin position="26"/>
        <end position="65"/>
    </location>
</feature>
<organism evidence="2 3">
    <name type="scientific">Aspergillus saccharolyticus JOP 1030-1</name>
    <dbReference type="NCBI Taxonomy" id="1450539"/>
    <lineage>
        <taxon>Eukaryota</taxon>
        <taxon>Fungi</taxon>
        <taxon>Dikarya</taxon>
        <taxon>Ascomycota</taxon>
        <taxon>Pezizomycotina</taxon>
        <taxon>Eurotiomycetes</taxon>
        <taxon>Eurotiomycetidae</taxon>
        <taxon>Eurotiales</taxon>
        <taxon>Aspergillaceae</taxon>
        <taxon>Aspergillus</taxon>
        <taxon>Aspergillus subgen. Circumdati</taxon>
    </lineage>
</organism>
<dbReference type="AlphaFoldDB" id="A0A318Z8Y8"/>
<gene>
    <name evidence="2" type="ORF">BP01DRAFT_93723</name>
</gene>
<sequence length="65" mass="7462">MWVCFPLSSLLLLPFFFVVPHLAVALQWLSFNIRPRREYYLLYRVSTRGDIPQGNSDDENTSGGG</sequence>
<dbReference type="Proteomes" id="UP000248349">
    <property type="component" value="Unassembled WGS sequence"/>
</dbReference>
<dbReference type="EMBL" id="KZ821241">
    <property type="protein sequence ID" value="PYH43831.1"/>
    <property type="molecule type" value="Genomic_DNA"/>
</dbReference>
<evidence type="ECO:0000313" key="2">
    <source>
        <dbReference type="EMBL" id="PYH43831.1"/>
    </source>
</evidence>
<evidence type="ECO:0000256" key="1">
    <source>
        <dbReference type="SAM" id="SignalP"/>
    </source>
</evidence>
<proteinExistence type="predicted"/>
<dbReference type="RefSeq" id="XP_025429813.1">
    <property type="nucleotide sequence ID" value="XM_025580248.1"/>
</dbReference>
<feature type="signal peptide" evidence="1">
    <location>
        <begin position="1"/>
        <end position="25"/>
    </location>
</feature>
<name>A0A318Z8Y8_9EURO</name>
<protein>
    <submittedName>
        <fullName evidence="2">Uncharacterized protein</fullName>
    </submittedName>
</protein>
<keyword evidence="1" id="KW-0732">Signal</keyword>
<reference evidence="2 3" key="1">
    <citation type="submission" date="2016-12" db="EMBL/GenBank/DDBJ databases">
        <title>The genomes of Aspergillus section Nigri reveals drivers in fungal speciation.</title>
        <authorList>
            <consortium name="DOE Joint Genome Institute"/>
            <person name="Vesth T.C."/>
            <person name="Nybo J."/>
            <person name="Theobald S."/>
            <person name="Brandl J."/>
            <person name="Frisvad J.C."/>
            <person name="Nielsen K.F."/>
            <person name="Lyhne E.K."/>
            <person name="Kogle M.E."/>
            <person name="Kuo A."/>
            <person name="Riley R."/>
            <person name="Clum A."/>
            <person name="Nolan M."/>
            <person name="Lipzen A."/>
            <person name="Salamov A."/>
            <person name="Henrissat B."/>
            <person name="Wiebenga A."/>
            <person name="De Vries R.P."/>
            <person name="Grigoriev I.V."/>
            <person name="Mortensen U.H."/>
            <person name="Andersen M.R."/>
            <person name="Baker S.E."/>
        </authorList>
    </citation>
    <scope>NUCLEOTIDE SEQUENCE [LARGE SCALE GENOMIC DNA]</scope>
    <source>
        <strain evidence="2 3">JOP 1030-1</strain>
    </source>
</reference>
<accession>A0A318Z8Y8</accession>
<dbReference type="GeneID" id="37081477"/>